<sequence length="279" mass="29114">MSSSSSTSTLVLLFFLFISSSHAFNITKILEDHSEFSSFNDLLSKTKLADQINKRETITVLAVDNGAVSYLSGLSEDDAKNTLSLHVVLDYYDTKKLERLNNKSTILTTLFQASGEASGQKQGFINATVLSSGDVAFGPAAPDSTLNSNLIKSVASQPYNVSVLQVSSVIGSSNSTAPSYAPMRSPKKAPAPKHGAEAPVHDESPSDAPSEEKSPSDAPTPSPMDSSPPEPGAPTDNSPPSPDDAKEGSASGAAPGAAIFGSSSVVILMVLWPLLLLMV</sequence>
<organism evidence="1 2">
    <name type="scientific">Pistacia integerrima</name>
    <dbReference type="NCBI Taxonomy" id="434235"/>
    <lineage>
        <taxon>Eukaryota</taxon>
        <taxon>Viridiplantae</taxon>
        <taxon>Streptophyta</taxon>
        <taxon>Embryophyta</taxon>
        <taxon>Tracheophyta</taxon>
        <taxon>Spermatophyta</taxon>
        <taxon>Magnoliopsida</taxon>
        <taxon>eudicotyledons</taxon>
        <taxon>Gunneridae</taxon>
        <taxon>Pentapetalae</taxon>
        <taxon>rosids</taxon>
        <taxon>malvids</taxon>
        <taxon>Sapindales</taxon>
        <taxon>Anacardiaceae</taxon>
        <taxon>Pistacia</taxon>
    </lineage>
</organism>
<proteinExistence type="predicted"/>
<keyword evidence="2" id="KW-1185">Reference proteome</keyword>
<evidence type="ECO:0000313" key="2">
    <source>
        <dbReference type="Proteomes" id="UP001163603"/>
    </source>
</evidence>
<accession>A0ACC0X0W6</accession>
<gene>
    <name evidence="1" type="ORF">Pint_30441</name>
</gene>
<comment type="caution">
    <text evidence="1">The sequence shown here is derived from an EMBL/GenBank/DDBJ whole genome shotgun (WGS) entry which is preliminary data.</text>
</comment>
<dbReference type="Proteomes" id="UP001163603">
    <property type="component" value="Chromosome 15"/>
</dbReference>
<reference evidence="2" key="1">
    <citation type="journal article" date="2023" name="G3 (Bethesda)">
        <title>Genome assembly and association tests identify interacting loci associated with vigor, precocity, and sex in interspecific pistachio rootstocks.</title>
        <authorList>
            <person name="Palmer W."/>
            <person name="Jacygrad E."/>
            <person name="Sagayaradj S."/>
            <person name="Cavanaugh K."/>
            <person name="Han R."/>
            <person name="Bertier L."/>
            <person name="Beede B."/>
            <person name="Kafkas S."/>
            <person name="Golino D."/>
            <person name="Preece J."/>
            <person name="Michelmore R."/>
        </authorList>
    </citation>
    <scope>NUCLEOTIDE SEQUENCE [LARGE SCALE GENOMIC DNA]</scope>
</reference>
<name>A0ACC0X0W6_9ROSI</name>
<protein>
    <submittedName>
        <fullName evidence="1">Uncharacterized protein</fullName>
    </submittedName>
</protein>
<dbReference type="EMBL" id="CM047750">
    <property type="protein sequence ID" value="KAJ0008103.1"/>
    <property type="molecule type" value="Genomic_DNA"/>
</dbReference>
<evidence type="ECO:0000313" key="1">
    <source>
        <dbReference type="EMBL" id="KAJ0008103.1"/>
    </source>
</evidence>